<evidence type="ECO:0000313" key="6">
    <source>
        <dbReference type="EMBL" id="KFF00963.1"/>
    </source>
</evidence>
<dbReference type="GO" id="GO:0016491">
    <property type="term" value="F:oxidoreductase activity"/>
    <property type="evidence" value="ECO:0007669"/>
    <property type="project" value="UniProtKB-KW"/>
</dbReference>
<evidence type="ECO:0000256" key="5">
    <source>
        <dbReference type="RuleBase" id="RU000363"/>
    </source>
</evidence>
<dbReference type="Proteomes" id="UP000028713">
    <property type="component" value="Unassembled WGS sequence"/>
</dbReference>
<dbReference type="PROSITE" id="PS00061">
    <property type="entry name" value="ADH_SHORT"/>
    <property type="match status" value="1"/>
</dbReference>
<name>A0A085Z949_9FLAO</name>
<evidence type="ECO:0000256" key="2">
    <source>
        <dbReference type="ARBA" id="ARBA00022797"/>
    </source>
</evidence>
<dbReference type="InterPro" id="IPR020904">
    <property type="entry name" value="Sc_DH/Rdtase_CS"/>
</dbReference>
<dbReference type="SUPFAM" id="SSF51735">
    <property type="entry name" value="NAD(P)-binding Rossmann-fold domains"/>
    <property type="match status" value="1"/>
</dbReference>
<keyword evidence="7" id="KW-1185">Reference proteome</keyword>
<keyword evidence="2" id="KW-0058">Aromatic hydrocarbons catabolism</keyword>
<dbReference type="STRING" id="236814.IX39_10180"/>
<keyword evidence="4" id="KW-0520">NAD</keyword>
<reference evidence="6 7" key="1">
    <citation type="submission" date="2014-07" db="EMBL/GenBank/DDBJ databases">
        <title>Genome of Chryseobacterium formosense LMG 24722.</title>
        <authorList>
            <person name="Pipes S.E."/>
            <person name="Stropko S.J."/>
            <person name="Newman J.D."/>
        </authorList>
    </citation>
    <scope>NUCLEOTIDE SEQUENCE [LARGE SCALE GENOMIC DNA]</scope>
    <source>
        <strain evidence="6 7">LMG 24722</strain>
    </source>
</reference>
<dbReference type="PANTHER" id="PTHR43943:SF17">
    <property type="entry name" value="3-PHENYLPROPIONATE-DIHYDRODIOL_CINNAMIC ACID-DIHYDRODIOL DEHYDROGENASE"/>
    <property type="match status" value="1"/>
</dbReference>
<dbReference type="AlphaFoldDB" id="A0A085Z949"/>
<comment type="similarity">
    <text evidence="1 5">Belongs to the short-chain dehydrogenases/reductases (SDR) family.</text>
</comment>
<protein>
    <submittedName>
        <fullName evidence="6">Short-chain dehydrogenase</fullName>
    </submittedName>
</protein>
<sequence>MIENKVAYITGGTKGVGYGIAKILLENGVSVAFSGRKKGDVEKVVTELKQYSQNVLGIVSDVKNLENESETVKNIIEKFGRLDFVIANAGLGIFKPVDQLSADEWNEMIETNLTGVFYTLKASVEELKKTEGYYITISSLAGANFFENGTGYNASKFGVVGFTQAAMIDLRKYNIKSTVIMPGSVATNFNGNIPSEKDAWKIQPEDMGNLVLDVLKMNPRVLPSKIEFRATKPNS</sequence>
<dbReference type="PRINTS" id="PR00080">
    <property type="entry name" value="SDRFAMILY"/>
</dbReference>
<dbReference type="Gene3D" id="3.40.50.720">
    <property type="entry name" value="NAD(P)-binding Rossmann-like Domain"/>
    <property type="match status" value="1"/>
</dbReference>
<dbReference type="PRINTS" id="PR00081">
    <property type="entry name" value="GDHRDH"/>
</dbReference>
<comment type="caution">
    <text evidence="6">The sequence shown here is derived from an EMBL/GenBank/DDBJ whole genome shotgun (WGS) entry which is preliminary data.</text>
</comment>
<dbReference type="RefSeq" id="WP_034675885.1">
    <property type="nucleotide sequence ID" value="NZ_FPAP01000001.1"/>
</dbReference>
<gene>
    <name evidence="6" type="ORF">IX39_10180</name>
</gene>
<dbReference type="EMBL" id="JPRP01000001">
    <property type="protein sequence ID" value="KFF00963.1"/>
    <property type="molecule type" value="Genomic_DNA"/>
</dbReference>
<evidence type="ECO:0000313" key="7">
    <source>
        <dbReference type="Proteomes" id="UP000028713"/>
    </source>
</evidence>
<proteinExistence type="inferred from homology"/>
<keyword evidence="3" id="KW-0560">Oxidoreductase</keyword>
<dbReference type="NCBIfam" id="NF005594">
    <property type="entry name" value="PRK07326.1"/>
    <property type="match status" value="1"/>
</dbReference>
<dbReference type="PANTHER" id="PTHR43943">
    <property type="entry name" value="DEHYDROGENASE/REDUCTASE (SDR FAMILY) MEMBER 4"/>
    <property type="match status" value="1"/>
</dbReference>
<accession>A0A085Z949</accession>
<organism evidence="6 7">
    <name type="scientific">Chryseobacterium formosense</name>
    <dbReference type="NCBI Taxonomy" id="236814"/>
    <lineage>
        <taxon>Bacteria</taxon>
        <taxon>Pseudomonadati</taxon>
        <taxon>Bacteroidota</taxon>
        <taxon>Flavobacteriia</taxon>
        <taxon>Flavobacteriales</taxon>
        <taxon>Weeksellaceae</taxon>
        <taxon>Chryseobacterium group</taxon>
        <taxon>Chryseobacterium</taxon>
    </lineage>
</organism>
<dbReference type="InterPro" id="IPR002347">
    <property type="entry name" value="SDR_fam"/>
</dbReference>
<evidence type="ECO:0000256" key="3">
    <source>
        <dbReference type="ARBA" id="ARBA00023002"/>
    </source>
</evidence>
<dbReference type="Pfam" id="PF00106">
    <property type="entry name" value="adh_short"/>
    <property type="match status" value="1"/>
</dbReference>
<evidence type="ECO:0000256" key="4">
    <source>
        <dbReference type="ARBA" id="ARBA00023027"/>
    </source>
</evidence>
<dbReference type="eggNOG" id="COG4221">
    <property type="taxonomic scope" value="Bacteria"/>
</dbReference>
<evidence type="ECO:0000256" key="1">
    <source>
        <dbReference type="ARBA" id="ARBA00006484"/>
    </source>
</evidence>
<dbReference type="InterPro" id="IPR036291">
    <property type="entry name" value="NAD(P)-bd_dom_sf"/>
</dbReference>